<evidence type="ECO:0000313" key="10">
    <source>
        <dbReference type="EMBL" id="NSI57984.1"/>
    </source>
</evidence>
<evidence type="ECO:0000313" key="6">
    <source>
        <dbReference type="EMBL" id="MCB5617830.1"/>
    </source>
</evidence>
<dbReference type="Proteomes" id="UP000260808">
    <property type="component" value="Unassembled WGS sequence"/>
</dbReference>
<dbReference type="Proteomes" id="UP001211731">
    <property type="component" value="Unassembled WGS sequence"/>
</dbReference>
<dbReference type="EMBL" id="JAJBOM010000001">
    <property type="protein sequence ID" value="MCB5617830.1"/>
    <property type="molecule type" value="Genomic_DNA"/>
</dbReference>
<dbReference type="InterPro" id="IPR037923">
    <property type="entry name" value="HTH-like"/>
</dbReference>
<accession>A0A2N5NNU3</accession>
<evidence type="ECO:0000259" key="4">
    <source>
        <dbReference type="PROSITE" id="PS01124"/>
    </source>
</evidence>
<dbReference type="EMBL" id="JAJBNC010000010">
    <property type="protein sequence ID" value="MCB5493571.1"/>
    <property type="molecule type" value="Genomic_DNA"/>
</dbReference>
<dbReference type="InterPro" id="IPR009057">
    <property type="entry name" value="Homeodomain-like_sf"/>
</dbReference>
<dbReference type="EMBL" id="QRIA01000008">
    <property type="protein sequence ID" value="RHG19240.1"/>
    <property type="molecule type" value="Genomic_DNA"/>
</dbReference>
<evidence type="ECO:0000313" key="15">
    <source>
        <dbReference type="EMBL" id="RHJ14703.1"/>
    </source>
</evidence>
<dbReference type="PRINTS" id="PR00032">
    <property type="entry name" value="HTHARAC"/>
</dbReference>
<dbReference type="Proteomes" id="UP001297422">
    <property type="component" value="Unassembled WGS sequence"/>
</dbReference>
<evidence type="ECO:0000256" key="1">
    <source>
        <dbReference type="ARBA" id="ARBA00023015"/>
    </source>
</evidence>
<dbReference type="SUPFAM" id="SSF46689">
    <property type="entry name" value="Homeodomain-like"/>
    <property type="match status" value="2"/>
</dbReference>
<dbReference type="EMBL" id="JAQMLA010000001">
    <property type="protein sequence ID" value="MDB8685183.1"/>
    <property type="molecule type" value="Genomic_DNA"/>
</dbReference>
<evidence type="ECO:0000313" key="23">
    <source>
        <dbReference type="Proteomes" id="UP001297422"/>
    </source>
</evidence>
<dbReference type="EMBL" id="JAAIRM010000001">
    <property type="protein sequence ID" value="NSI17867.1"/>
    <property type="molecule type" value="Genomic_DNA"/>
</dbReference>
<dbReference type="PANTHER" id="PTHR43280:SF30">
    <property type="entry name" value="MMSAB OPERON REGULATORY PROTEIN"/>
    <property type="match status" value="1"/>
</dbReference>
<dbReference type="InterPro" id="IPR018060">
    <property type="entry name" value="HTH_AraC"/>
</dbReference>
<dbReference type="EMBL" id="QRWQ01000002">
    <property type="protein sequence ID" value="RGT41148.1"/>
    <property type="molecule type" value="Genomic_DNA"/>
</dbReference>
<reference evidence="9" key="3">
    <citation type="submission" date="2020-02" db="EMBL/GenBank/DDBJ databases">
        <authorList>
            <person name="Littmann E."/>
            <person name="Sorbara M."/>
        </authorList>
    </citation>
    <scope>NUCLEOTIDE SEQUENCE</scope>
    <source>
        <strain evidence="10">MSK.15.32</strain>
        <strain evidence="9">MSK.22.53</strain>
    </source>
</reference>
<reference evidence="7" key="5">
    <citation type="submission" date="2023-01" db="EMBL/GenBank/DDBJ databases">
        <title>Human gut microbiome strain richness.</title>
        <authorList>
            <person name="Chen-Liaw A."/>
        </authorList>
    </citation>
    <scope>NUCLEOTIDE SEQUENCE</scope>
    <source>
        <strain evidence="8">1001217st1_A9_1001217B_191108</strain>
        <strain evidence="7">RTP21484st1_H11_RTP21484_190118</strain>
    </source>
</reference>
<reference evidence="5" key="4">
    <citation type="submission" date="2021-10" db="EMBL/GenBank/DDBJ databases">
        <title>Collection of gut derived symbiotic bacterial strains cultured from healthy donors.</title>
        <authorList>
            <person name="Lin H."/>
            <person name="Littmann E."/>
            <person name="Claire K."/>
            <person name="Pamer E."/>
        </authorList>
    </citation>
    <scope>NUCLEOTIDE SEQUENCE</scope>
    <source>
        <strain evidence="6">MSK.23.18</strain>
        <strain evidence="5">MSK.23.4</strain>
    </source>
</reference>
<dbReference type="EMBL" id="QRIS01000006">
    <property type="protein sequence ID" value="RHG86547.1"/>
    <property type="molecule type" value="Genomic_DNA"/>
</dbReference>
<evidence type="ECO:0000313" key="19">
    <source>
        <dbReference type="Proteomes" id="UP000283981"/>
    </source>
</evidence>
<dbReference type="Proteomes" id="UP001296580">
    <property type="component" value="Unassembled WGS sequence"/>
</dbReference>
<evidence type="ECO:0000313" key="7">
    <source>
        <dbReference type="EMBL" id="MDB8685183.1"/>
    </source>
</evidence>
<dbReference type="PROSITE" id="PS00041">
    <property type="entry name" value="HTH_ARAC_FAMILY_1"/>
    <property type="match status" value="1"/>
</dbReference>
<evidence type="ECO:0000313" key="14">
    <source>
        <dbReference type="EMBL" id="RHG86547.1"/>
    </source>
</evidence>
<dbReference type="EMBL" id="JAQMLR010000001">
    <property type="protein sequence ID" value="MDB8737249.1"/>
    <property type="molecule type" value="Genomic_DNA"/>
</dbReference>
<evidence type="ECO:0000313" key="11">
    <source>
        <dbReference type="EMBL" id="RGM26426.1"/>
    </source>
</evidence>
<dbReference type="GeneID" id="57435356"/>
<dbReference type="Proteomes" id="UP000283981">
    <property type="component" value="Unassembled WGS sequence"/>
</dbReference>
<gene>
    <name evidence="15" type="ORF">DW142_04415</name>
    <name evidence="14" type="ORF">DW243_04715</name>
    <name evidence="13" type="ORF">DW270_07890</name>
    <name evidence="12" type="ORF">DWX36_02350</name>
    <name evidence="16" type="ORF">DWZ50_03115</name>
    <name evidence="11" type="ORF">DXC31_00805</name>
    <name evidence="9" type="ORF">G4958_00550</name>
    <name evidence="10" type="ORF">G4993_06160</name>
    <name evidence="6" type="ORF">LIQ08_01430</name>
    <name evidence="5" type="ORF">LIQ10_07420</name>
    <name evidence="8" type="ORF">PNU63_00310</name>
    <name evidence="7" type="ORF">PNW85_00585</name>
</gene>
<protein>
    <submittedName>
        <fullName evidence="5">AraC family transcriptional regulator</fullName>
    </submittedName>
</protein>
<dbReference type="Proteomes" id="UP001212160">
    <property type="component" value="Unassembled WGS sequence"/>
</dbReference>
<dbReference type="EMBL" id="JAAIRV010000008">
    <property type="protein sequence ID" value="NSI57984.1"/>
    <property type="molecule type" value="Genomic_DNA"/>
</dbReference>
<keyword evidence="2" id="KW-0238">DNA-binding</keyword>
<evidence type="ECO:0000313" key="12">
    <source>
        <dbReference type="EMBL" id="RGT41148.1"/>
    </source>
</evidence>
<evidence type="ECO:0000313" key="8">
    <source>
        <dbReference type="EMBL" id="MDB8737249.1"/>
    </source>
</evidence>
<dbReference type="InterPro" id="IPR020449">
    <property type="entry name" value="Tscrpt_reg_AraC-type_HTH"/>
</dbReference>
<evidence type="ECO:0000313" key="18">
    <source>
        <dbReference type="Proteomes" id="UP000283834"/>
    </source>
</evidence>
<dbReference type="Proteomes" id="UP001296643">
    <property type="component" value="Unassembled WGS sequence"/>
</dbReference>
<evidence type="ECO:0000313" key="22">
    <source>
        <dbReference type="Proteomes" id="UP000285697"/>
    </source>
</evidence>
<evidence type="ECO:0000313" key="9">
    <source>
        <dbReference type="EMBL" id="NSI17867.1"/>
    </source>
</evidence>
<keyword evidence="1" id="KW-0805">Transcription regulation</keyword>
<dbReference type="RefSeq" id="WP_009245254.1">
    <property type="nucleotide sequence ID" value="NZ_AP031446.1"/>
</dbReference>
<dbReference type="Pfam" id="PF12833">
    <property type="entry name" value="HTH_18"/>
    <property type="match status" value="1"/>
</dbReference>
<evidence type="ECO:0000313" key="21">
    <source>
        <dbReference type="Proteomes" id="UP000285610"/>
    </source>
</evidence>
<evidence type="ECO:0000256" key="3">
    <source>
        <dbReference type="ARBA" id="ARBA00023163"/>
    </source>
</evidence>
<evidence type="ECO:0000256" key="2">
    <source>
        <dbReference type="ARBA" id="ARBA00023125"/>
    </source>
</evidence>
<name>A0A2N5NNU3_MEDGN</name>
<sequence>MSSYSQSDIYHSIFSDIYTVFCGMQDCPPSYSFGPAVRNCYLLHLCLEGEGVFYSGEERYPIKQGQGFLIHPGKLTFYQADSVNPWSYLWVGIGGHDAEKYLRLAGLSARNPIFSCTQIDTAKSYILDMMKHHALSAANEIYIQGILMQFLALLVEDAGCTVSPQQNTSSVYINQAISYIHKNYQNPLTVQEIADYLSLNRSYLTELFLKTVQLSPQQFLTRYRITKSEELLQSSSLSIQNIAYSCGYSSSFSFSKAFRKVNGLSPSEYRKQKRGG</sequence>
<evidence type="ECO:0000313" key="16">
    <source>
        <dbReference type="EMBL" id="RHM80464.1"/>
    </source>
</evidence>
<dbReference type="Proteomes" id="UP000283992">
    <property type="component" value="Unassembled WGS sequence"/>
</dbReference>
<reference evidence="9" key="2">
    <citation type="journal article" date="2020" name="Cell Host Microbe">
        <title>Functional and Genomic Variation between Human-Derived Isolates of Lachnospiraceae Reveals Inter- and Intra-Species Diversity.</title>
        <authorList>
            <person name="Sorbara M.T."/>
            <person name="Littmann E.R."/>
            <person name="Fontana E."/>
            <person name="Moody T.U."/>
            <person name="Kohout C.E."/>
            <person name="Gjonbalaj M."/>
            <person name="Eaton V."/>
            <person name="Seok R."/>
            <person name="Leiner I.M."/>
            <person name="Pamer E.G."/>
        </authorList>
    </citation>
    <scope>NUCLEOTIDE SEQUENCE</scope>
    <source>
        <strain evidence="10">MSK.15.32</strain>
        <strain evidence="9">MSK.22.53</strain>
    </source>
</reference>
<evidence type="ECO:0000313" key="13">
    <source>
        <dbReference type="EMBL" id="RHG19240.1"/>
    </source>
</evidence>
<evidence type="ECO:0000313" key="20">
    <source>
        <dbReference type="Proteomes" id="UP000283992"/>
    </source>
</evidence>
<dbReference type="Gene3D" id="1.10.10.60">
    <property type="entry name" value="Homeodomain-like"/>
    <property type="match status" value="2"/>
</dbReference>
<evidence type="ECO:0000313" key="17">
    <source>
        <dbReference type="Proteomes" id="UP000260808"/>
    </source>
</evidence>
<dbReference type="Proteomes" id="UP000283834">
    <property type="component" value="Unassembled WGS sequence"/>
</dbReference>
<dbReference type="PROSITE" id="PS01124">
    <property type="entry name" value="HTH_ARAC_FAMILY_2"/>
    <property type="match status" value="1"/>
</dbReference>
<dbReference type="Proteomes" id="UP001297370">
    <property type="component" value="Unassembled WGS sequence"/>
</dbReference>
<dbReference type="EMBL" id="QRQE01000005">
    <property type="protein sequence ID" value="RHM80464.1"/>
    <property type="molecule type" value="Genomic_DNA"/>
</dbReference>
<proteinExistence type="predicted"/>
<dbReference type="EMBL" id="QRLN01000004">
    <property type="protein sequence ID" value="RHJ14703.1"/>
    <property type="molecule type" value="Genomic_DNA"/>
</dbReference>
<dbReference type="AlphaFoldDB" id="A0A2N5NNU3"/>
<dbReference type="Gene3D" id="2.60.120.280">
    <property type="entry name" value="Regulatory protein AraC"/>
    <property type="match status" value="1"/>
</dbReference>
<keyword evidence="3" id="KW-0804">Transcription</keyword>
<evidence type="ECO:0000313" key="5">
    <source>
        <dbReference type="EMBL" id="MCB5493571.1"/>
    </source>
</evidence>
<comment type="caution">
    <text evidence="5">The sequence shown here is derived from an EMBL/GenBank/DDBJ whole genome shotgun (WGS) entry which is preliminary data.</text>
</comment>
<dbReference type="SMART" id="SM00342">
    <property type="entry name" value="HTH_ARAC"/>
    <property type="match status" value="1"/>
</dbReference>
<dbReference type="InterPro" id="IPR003313">
    <property type="entry name" value="AraC-bd"/>
</dbReference>
<organism evidence="5 23">
    <name type="scientific">Mediterraneibacter gnavus</name>
    <name type="common">Ruminococcus gnavus</name>
    <dbReference type="NCBI Taxonomy" id="33038"/>
    <lineage>
        <taxon>Bacteria</taxon>
        <taxon>Bacillati</taxon>
        <taxon>Bacillota</taxon>
        <taxon>Clostridia</taxon>
        <taxon>Lachnospirales</taxon>
        <taxon>Lachnospiraceae</taxon>
        <taxon>Mediterraneibacter</taxon>
    </lineage>
</organism>
<dbReference type="STRING" id="33038.GCA_900067245_00733"/>
<dbReference type="Proteomes" id="UP000285697">
    <property type="component" value="Unassembled WGS sequence"/>
</dbReference>
<dbReference type="GO" id="GO:0043565">
    <property type="term" value="F:sequence-specific DNA binding"/>
    <property type="evidence" value="ECO:0007669"/>
    <property type="project" value="InterPro"/>
</dbReference>
<dbReference type="CDD" id="cd06986">
    <property type="entry name" value="cupin_MmsR-like_N"/>
    <property type="match status" value="1"/>
</dbReference>
<dbReference type="GO" id="GO:0003700">
    <property type="term" value="F:DNA-binding transcription factor activity"/>
    <property type="evidence" value="ECO:0007669"/>
    <property type="project" value="InterPro"/>
</dbReference>
<dbReference type="SUPFAM" id="SSF51215">
    <property type="entry name" value="Regulatory protein AraC"/>
    <property type="match status" value="1"/>
</dbReference>
<dbReference type="Proteomes" id="UP000285610">
    <property type="component" value="Unassembled WGS sequence"/>
</dbReference>
<reference evidence="17 18" key="1">
    <citation type="submission" date="2018-08" db="EMBL/GenBank/DDBJ databases">
        <title>A genome reference for cultivated species of the human gut microbiota.</title>
        <authorList>
            <person name="Zou Y."/>
            <person name="Xue W."/>
            <person name="Luo G."/>
        </authorList>
    </citation>
    <scope>NUCLEOTIDE SEQUENCE [LARGE SCALE GENOMIC DNA]</scope>
    <source>
        <strain evidence="12 18">AF19-16AC</strain>
        <strain evidence="16 21">AF33-12</strain>
        <strain evidence="15 20">AM12-54</strain>
        <strain evidence="14 19">AM21-18</strain>
        <strain evidence="13 22">AM22-7AC</strain>
        <strain evidence="11 17">TF01-20-2</strain>
    </source>
</reference>
<dbReference type="PANTHER" id="PTHR43280">
    <property type="entry name" value="ARAC-FAMILY TRANSCRIPTIONAL REGULATOR"/>
    <property type="match status" value="1"/>
</dbReference>
<dbReference type="EMBL" id="QSSX01000001">
    <property type="protein sequence ID" value="RGM26426.1"/>
    <property type="molecule type" value="Genomic_DNA"/>
</dbReference>
<dbReference type="InterPro" id="IPR018062">
    <property type="entry name" value="HTH_AraC-typ_CS"/>
</dbReference>
<feature type="domain" description="HTH araC/xylS-type" evidence="4">
    <location>
        <begin position="174"/>
        <end position="272"/>
    </location>
</feature>
<dbReference type="Pfam" id="PF02311">
    <property type="entry name" value="AraC_binding"/>
    <property type="match status" value="1"/>
</dbReference>